<dbReference type="AlphaFoldDB" id="A0A1Y6MQJ7"/>
<dbReference type="Proteomes" id="UP000195719">
    <property type="component" value="Unassembled WGS sequence"/>
</dbReference>
<gene>
    <name evidence="2" type="ORF">PAND9192_03152</name>
</gene>
<evidence type="ECO:0000313" key="3">
    <source>
        <dbReference type="Proteomes" id="UP000195719"/>
    </source>
</evidence>
<proteinExistence type="predicted"/>
<keyword evidence="3" id="KW-1185">Reference proteome</keyword>
<protein>
    <submittedName>
        <fullName evidence="2">Uncharacterized protein</fullName>
    </submittedName>
</protein>
<feature type="coiled-coil region" evidence="1">
    <location>
        <begin position="77"/>
        <end position="104"/>
    </location>
</feature>
<keyword evidence="1" id="KW-0175">Coiled coil</keyword>
<dbReference type="EMBL" id="FYAJ01000007">
    <property type="protein sequence ID" value="SMY37501.1"/>
    <property type="molecule type" value="Genomic_DNA"/>
</dbReference>
<evidence type="ECO:0000256" key="1">
    <source>
        <dbReference type="SAM" id="Coils"/>
    </source>
</evidence>
<evidence type="ECO:0000313" key="2">
    <source>
        <dbReference type="EMBL" id="SMY37501.1"/>
    </source>
</evidence>
<name>A0A1Y6MQJ7_9GAMM</name>
<reference evidence="3" key="1">
    <citation type="submission" date="2017-06" db="EMBL/GenBank/DDBJ databases">
        <authorList>
            <person name="Rodrigo-Torres L."/>
            <person name="Arahal R.D."/>
            <person name="Lucena T."/>
        </authorList>
    </citation>
    <scope>NUCLEOTIDE SEQUENCE [LARGE SCALE GENOMIC DNA]</scope>
    <source>
        <strain evidence="3">CECT 9192</strain>
    </source>
</reference>
<sequence>MFNLFRSKKKQMIGDNEVYARVYNELESGDNEVYARAYNELQSGDIHYASMARALVKAEGNQEKATGIYIQERIGSLKEEMLKQQSLEKNKKSLEKNKKKTITQDFRLLTSYYDPSYKSRSCNNCSAHIPKGRVYCFNCKTMQE</sequence>
<accession>A0A1Y6MQJ7</accession>
<organism evidence="2 3">
    <name type="scientific">Photobacterium andalusiense</name>
    <dbReference type="NCBI Taxonomy" id="2204296"/>
    <lineage>
        <taxon>Bacteria</taxon>
        <taxon>Pseudomonadati</taxon>
        <taxon>Pseudomonadota</taxon>
        <taxon>Gammaproteobacteria</taxon>
        <taxon>Vibrionales</taxon>
        <taxon>Vibrionaceae</taxon>
        <taxon>Photobacterium</taxon>
    </lineage>
</organism>
<dbReference type="RefSeq" id="WP_087854528.1">
    <property type="nucleotide sequence ID" value="NZ_FYAJ01000007.1"/>
</dbReference>